<accession>A0A9X7ASD7</accession>
<protein>
    <recommendedName>
        <fullName evidence="1">AAA+ ATPase domain-containing protein</fullName>
    </recommendedName>
</protein>
<evidence type="ECO:0000259" key="1">
    <source>
        <dbReference type="SMART" id="SM00382"/>
    </source>
</evidence>
<dbReference type="SUPFAM" id="SSF52540">
    <property type="entry name" value="P-loop containing nucleoside triphosphate hydrolases"/>
    <property type="match status" value="1"/>
</dbReference>
<evidence type="ECO:0000313" key="2">
    <source>
        <dbReference type="EMBL" id="PFT50804.1"/>
    </source>
</evidence>
<dbReference type="InterPro" id="IPR027417">
    <property type="entry name" value="P-loop_NTPase"/>
</dbReference>
<dbReference type="Proteomes" id="UP000226106">
    <property type="component" value="Unassembled WGS sequence"/>
</dbReference>
<feature type="domain" description="AAA+ ATPase" evidence="1">
    <location>
        <begin position="17"/>
        <end position="227"/>
    </location>
</feature>
<gene>
    <name evidence="2" type="ORF">COK72_02015</name>
</gene>
<proteinExistence type="predicted"/>
<dbReference type="RefSeq" id="WP_098392869.1">
    <property type="nucleotide sequence ID" value="NZ_NTVZ01000052.1"/>
</dbReference>
<comment type="caution">
    <text evidence="2">The sequence shown here is derived from an EMBL/GenBank/DDBJ whole genome shotgun (WGS) entry which is preliminary data.</text>
</comment>
<dbReference type="SMART" id="SM00382">
    <property type="entry name" value="AAA"/>
    <property type="match status" value="1"/>
</dbReference>
<dbReference type="EMBL" id="NVCO01000007">
    <property type="protein sequence ID" value="PFT50804.1"/>
    <property type="molecule type" value="Genomic_DNA"/>
</dbReference>
<name>A0A9X7ASD7_BACTU</name>
<dbReference type="InterPro" id="IPR003593">
    <property type="entry name" value="AAA+_ATPase"/>
</dbReference>
<dbReference type="Gene3D" id="3.40.50.300">
    <property type="entry name" value="P-loop containing nucleotide triphosphate hydrolases"/>
    <property type="match status" value="1"/>
</dbReference>
<reference evidence="2 3" key="1">
    <citation type="submission" date="2017-09" db="EMBL/GenBank/DDBJ databases">
        <title>Large-scale bioinformatics analysis of Bacillus genomes uncovers conserved roles of natural products in bacterial physiology.</title>
        <authorList>
            <consortium name="Agbiome Team Llc"/>
            <person name="Bleich R.M."/>
            <person name="Grubbs K.J."/>
            <person name="Santa Maria K.C."/>
            <person name="Allen S.E."/>
            <person name="Farag S."/>
            <person name="Shank E.A."/>
            <person name="Bowers A."/>
        </authorList>
    </citation>
    <scope>NUCLEOTIDE SEQUENCE [LARGE SCALE GENOMIC DNA]</scope>
    <source>
        <strain evidence="2 3">AFS065400</strain>
    </source>
</reference>
<dbReference type="Pfam" id="PF13479">
    <property type="entry name" value="AAA_24"/>
    <property type="match status" value="1"/>
</dbReference>
<evidence type="ECO:0000313" key="3">
    <source>
        <dbReference type="Proteomes" id="UP000226106"/>
    </source>
</evidence>
<sequence length="371" mass="41998">MSFLHALNPNKVKAELEQYLMCLFAPSKFGKTTFLYDLAKKYYGGDLSKMLLLGTEVGYKALNGIHALPISVFEYVDEVDEDEDEETKEEKTDNDARGFVEVIDELIENRKTIPYKLIVIDTITALEDLAEKHIIKRQKIKSTAKIEDISDIAYGKGYNLVADAIYEQIDRLKKAGFGVFIIGHSKTKKVEQRDGSSYDLTTLNCLGKTSDIILRESDLIIYGDLVTTAKKGIAKSDRYLRFRSEGNVICGSRFRHMPDKINNSVDEFLEAFENAVLKEYDNDEKAVEKAKVEQQAETERQAEKFAKTQKAEMTAEEMHAWLKESIGTLKPVQKRKLKGIFEKTLGTTDYTSVEDVDVLKQGVEAVKELIG</sequence>
<organism evidence="2 3">
    <name type="scientific">Bacillus thuringiensis</name>
    <dbReference type="NCBI Taxonomy" id="1428"/>
    <lineage>
        <taxon>Bacteria</taxon>
        <taxon>Bacillati</taxon>
        <taxon>Bacillota</taxon>
        <taxon>Bacilli</taxon>
        <taxon>Bacillales</taxon>
        <taxon>Bacillaceae</taxon>
        <taxon>Bacillus</taxon>
        <taxon>Bacillus cereus group</taxon>
    </lineage>
</organism>
<dbReference type="AlphaFoldDB" id="A0A9X7ASD7"/>